<evidence type="ECO:0000313" key="3">
    <source>
        <dbReference type="EMBL" id="APW64283.1"/>
    </source>
</evidence>
<feature type="region of interest" description="Disordered" evidence="1">
    <location>
        <begin position="131"/>
        <end position="168"/>
    </location>
</feature>
<keyword evidence="4" id="KW-1185">Reference proteome</keyword>
<geneLocation type="plasmid" evidence="4">
    <name>palbo1</name>
</geneLocation>
<feature type="compositionally biased region" description="Low complexity" evidence="1">
    <location>
        <begin position="139"/>
        <end position="153"/>
    </location>
</feature>
<dbReference type="RefSeq" id="WP_076351758.1">
    <property type="nucleotide sequence ID" value="NZ_CP019083.1"/>
</dbReference>
<evidence type="ECO:0000256" key="1">
    <source>
        <dbReference type="SAM" id="MobiDB-lite"/>
    </source>
</evidence>
<evidence type="ECO:0000256" key="2">
    <source>
        <dbReference type="SAM" id="Phobius"/>
    </source>
</evidence>
<proteinExistence type="predicted"/>
<keyword evidence="3" id="KW-0614">Plasmid</keyword>
<dbReference type="OrthoDB" id="213584at2"/>
<evidence type="ECO:0000313" key="4">
    <source>
        <dbReference type="Proteomes" id="UP000186309"/>
    </source>
</evidence>
<keyword evidence="2" id="KW-1133">Transmembrane helix</keyword>
<name>A0A1U7CZG5_9BACT</name>
<keyword evidence="2" id="KW-0472">Membrane</keyword>
<dbReference type="KEGG" id="pbor:BSF38_10070"/>
<keyword evidence="2" id="KW-0812">Transmembrane</keyword>
<sequence length="168" mass="18749">MSDVDDIRQQMAQIRHDMHYNVSNVVSEVEDAMDWRSNIRKHPYIALGVGLAVGYFVVPKRRRRIERTVTNIQPLLEASMTPEYAARPEKPPKSLGRKATGWALGLVWPLVSQSVQAYAAMWLESQLKQHLNLNPHPSQPGDDGPSSSAGNPGESYGGDAVYRMPKRG</sequence>
<dbReference type="EMBL" id="CP019083">
    <property type="protein sequence ID" value="APW64283.1"/>
    <property type="molecule type" value="Genomic_DNA"/>
</dbReference>
<accession>A0A1U7CZG5</accession>
<reference evidence="3 4" key="1">
    <citation type="submission" date="2016-12" db="EMBL/GenBank/DDBJ databases">
        <title>Comparative genomics of four Isosphaeraceae planctomycetes: a common pool of plasmids and glycoside hydrolase genes.</title>
        <authorList>
            <person name="Ivanova A."/>
        </authorList>
    </citation>
    <scope>NUCLEOTIDE SEQUENCE [LARGE SCALE GENOMIC DNA]</scope>
    <source>
        <strain evidence="3 4">PX4</strain>
        <plasmid evidence="4">palbo1</plasmid>
    </source>
</reference>
<gene>
    <name evidence="3" type="ORF">BSF38_10070</name>
</gene>
<dbReference type="AlphaFoldDB" id="A0A1U7CZG5"/>
<feature type="transmembrane region" description="Helical" evidence="2">
    <location>
        <begin position="42"/>
        <end position="58"/>
    </location>
</feature>
<organism evidence="3 4">
    <name type="scientific">Paludisphaera borealis</name>
    <dbReference type="NCBI Taxonomy" id="1387353"/>
    <lineage>
        <taxon>Bacteria</taxon>
        <taxon>Pseudomonadati</taxon>
        <taxon>Planctomycetota</taxon>
        <taxon>Planctomycetia</taxon>
        <taxon>Isosphaerales</taxon>
        <taxon>Isosphaeraceae</taxon>
        <taxon>Paludisphaera</taxon>
    </lineage>
</organism>
<protein>
    <submittedName>
        <fullName evidence="3">Uncharacterized protein</fullName>
    </submittedName>
</protein>
<dbReference type="Proteomes" id="UP000186309">
    <property type="component" value="Plasmid PALBO1"/>
</dbReference>